<dbReference type="Pfam" id="PF14369">
    <property type="entry name" value="Zn_ribbon_19"/>
    <property type="match status" value="1"/>
</dbReference>
<dbReference type="InterPro" id="IPR001841">
    <property type="entry name" value="Znf_RING"/>
</dbReference>
<evidence type="ECO:0000256" key="7">
    <source>
        <dbReference type="ARBA" id="ARBA00022833"/>
    </source>
</evidence>
<evidence type="ECO:0000256" key="3">
    <source>
        <dbReference type="ARBA" id="ARBA00022679"/>
    </source>
</evidence>
<dbReference type="InterPro" id="IPR013083">
    <property type="entry name" value="Znf_RING/FYVE/PHD"/>
</dbReference>
<dbReference type="GO" id="GO:0061630">
    <property type="term" value="F:ubiquitin protein ligase activity"/>
    <property type="evidence" value="ECO:0007669"/>
    <property type="project" value="UniProtKB-EC"/>
</dbReference>
<dbReference type="FunFam" id="3.30.40.10:FF:000022">
    <property type="entry name" value="E3 ubiquitin-protein ligase RING1-like"/>
    <property type="match status" value="1"/>
</dbReference>
<gene>
    <name evidence="11" type="ORF">OLEA9_A098813</name>
</gene>
<feature type="domain" description="RING-type" evidence="10">
    <location>
        <begin position="234"/>
        <end position="275"/>
    </location>
</feature>
<keyword evidence="3" id="KW-0808">Transferase</keyword>
<feature type="region of interest" description="Disordered" evidence="9">
    <location>
        <begin position="82"/>
        <end position="113"/>
    </location>
</feature>
<comment type="catalytic activity">
    <reaction evidence="1">
        <text>S-ubiquitinyl-[E2 ubiquitin-conjugating enzyme]-L-cysteine + [acceptor protein]-L-lysine = [E2 ubiquitin-conjugating enzyme]-L-cysteine + N(6)-ubiquitinyl-[acceptor protein]-L-lysine.</text>
        <dbReference type="EC" id="2.3.2.27"/>
    </reaction>
</comment>
<dbReference type="Gramene" id="OE9A098813T1">
    <property type="protein sequence ID" value="OE9A098813C1"/>
    <property type="gene ID" value="OE9A098813"/>
</dbReference>
<dbReference type="CDD" id="cd16667">
    <property type="entry name" value="RING-H2_RNF126-like"/>
    <property type="match status" value="1"/>
</dbReference>
<evidence type="ECO:0000256" key="4">
    <source>
        <dbReference type="ARBA" id="ARBA00022723"/>
    </source>
</evidence>
<dbReference type="GO" id="GO:0016567">
    <property type="term" value="P:protein ubiquitination"/>
    <property type="evidence" value="ECO:0007669"/>
    <property type="project" value="TreeGrafter"/>
</dbReference>
<dbReference type="Pfam" id="PF13639">
    <property type="entry name" value="zf-RING_2"/>
    <property type="match status" value="1"/>
</dbReference>
<dbReference type="GO" id="GO:0008270">
    <property type="term" value="F:zinc ion binding"/>
    <property type="evidence" value="ECO:0007669"/>
    <property type="project" value="UniProtKB-KW"/>
</dbReference>
<keyword evidence="4" id="KW-0479">Metal-binding</keyword>
<reference evidence="11 12" key="1">
    <citation type="submission" date="2019-12" db="EMBL/GenBank/DDBJ databases">
        <authorList>
            <person name="Alioto T."/>
            <person name="Alioto T."/>
            <person name="Gomez Garrido J."/>
        </authorList>
    </citation>
    <scope>NUCLEOTIDE SEQUENCE [LARGE SCALE GENOMIC DNA]</scope>
</reference>
<organism evidence="11 12">
    <name type="scientific">Olea europaea subsp. europaea</name>
    <dbReference type="NCBI Taxonomy" id="158383"/>
    <lineage>
        <taxon>Eukaryota</taxon>
        <taxon>Viridiplantae</taxon>
        <taxon>Streptophyta</taxon>
        <taxon>Embryophyta</taxon>
        <taxon>Tracheophyta</taxon>
        <taxon>Spermatophyta</taxon>
        <taxon>Magnoliopsida</taxon>
        <taxon>eudicotyledons</taxon>
        <taxon>Gunneridae</taxon>
        <taxon>Pentapetalae</taxon>
        <taxon>asterids</taxon>
        <taxon>lamiids</taxon>
        <taxon>Lamiales</taxon>
        <taxon>Oleaceae</taxon>
        <taxon>Oleeae</taxon>
        <taxon>Olea</taxon>
    </lineage>
</organism>
<dbReference type="PANTHER" id="PTHR15710:SF18">
    <property type="entry name" value="RING-TYPE E3 UBIQUITIN TRANSFERASE"/>
    <property type="match status" value="1"/>
</dbReference>
<dbReference type="AlphaFoldDB" id="A0A8S0RU31"/>
<protein>
    <recommendedName>
        <fullName evidence="2">RING-type E3 ubiquitin transferase</fullName>
        <ecNumber evidence="2">2.3.2.27</ecNumber>
    </recommendedName>
</protein>
<evidence type="ECO:0000313" key="11">
    <source>
        <dbReference type="EMBL" id="CAA2983060.1"/>
    </source>
</evidence>
<accession>A0A8S0RU31</accession>
<dbReference type="Gene3D" id="3.30.40.10">
    <property type="entry name" value="Zinc/RING finger domain, C3HC4 (zinc finger)"/>
    <property type="match status" value="1"/>
</dbReference>
<keyword evidence="5 8" id="KW-0863">Zinc-finger</keyword>
<evidence type="ECO:0000259" key="10">
    <source>
        <dbReference type="PROSITE" id="PS50089"/>
    </source>
</evidence>
<name>A0A8S0RU31_OLEEU</name>
<dbReference type="GO" id="GO:0016874">
    <property type="term" value="F:ligase activity"/>
    <property type="evidence" value="ECO:0007669"/>
    <property type="project" value="UniProtKB-KW"/>
</dbReference>
<keyword evidence="7" id="KW-0862">Zinc</keyword>
<comment type="caution">
    <text evidence="11">The sequence shown here is derived from an EMBL/GenBank/DDBJ whole genome shotgun (WGS) entry which is preliminary data.</text>
</comment>
<evidence type="ECO:0000256" key="2">
    <source>
        <dbReference type="ARBA" id="ARBA00012483"/>
    </source>
</evidence>
<evidence type="ECO:0000256" key="6">
    <source>
        <dbReference type="ARBA" id="ARBA00022786"/>
    </source>
</evidence>
<dbReference type="InterPro" id="IPR039525">
    <property type="entry name" value="RNF126-like_zinc-ribbon"/>
</dbReference>
<dbReference type="PROSITE" id="PS50089">
    <property type="entry name" value="ZF_RING_2"/>
    <property type="match status" value="1"/>
</dbReference>
<evidence type="ECO:0000256" key="9">
    <source>
        <dbReference type="SAM" id="MobiDB-lite"/>
    </source>
</evidence>
<evidence type="ECO:0000256" key="8">
    <source>
        <dbReference type="PROSITE-ProRule" id="PRU00175"/>
    </source>
</evidence>
<keyword evidence="11" id="KW-0436">Ligase</keyword>
<dbReference type="Proteomes" id="UP000594638">
    <property type="component" value="Unassembled WGS sequence"/>
</dbReference>
<dbReference type="PANTHER" id="PTHR15710">
    <property type="entry name" value="E3 UBIQUITIN-PROTEIN LIGASE PRAJA"/>
    <property type="match status" value="1"/>
</dbReference>
<dbReference type="EMBL" id="CACTIH010003717">
    <property type="protein sequence ID" value="CAA2983060.1"/>
    <property type="molecule type" value="Genomic_DNA"/>
</dbReference>
<dbReference type="SMART" id="SM00184">
    <property type="entry name" value="RING"/>
    <property type="match status" value="1"/>
</dbReference>
<dbReference type="SUPFAM" id="SSF57850">
    <property type="entry name" value="RING/U-box"/>
    <property type="match status" value="1"/>
</dbReference>
<proteinExistence type="predicted"/>
<dbReference type="EC" id="2.3.2.27" evidence="2"/>
<keyword evidence="6" id="KW-0833">Ubl conjugation pathway</keyword>
<evidence type="ECO:0000256" key="5">
    <source>
        <dbReference type="ARBA" id="ARBA00022771"/>
    </source>
</evidence>
<evidence type="ECO:0000313" key="12">
    <source>
        <dbReference type="Proteomes" id="UP000594638"/>
    </source>
</evidence>
<dbReference type="OrthoDB" id="8062037at2759"/>
<keyword evidence="12" id="KW-1185">Reference proteome</keyword>
<dbReference type="GO" id="GO:0005737">
    <property type="term" value="C:cytoplasm"/>
    <property type="evidence" value="ECO:0007669"/>
    <property type="project" value="TreeGrafter"/>
</dbReference>
<evidence type="ECO:0000256" key="1">
    <source>
        <dbReference type="ARBA" id="ARBA00000900"/>
    </source>
</evidence>
<sequence length="298" mass="33752">MALRAPRQTADVGRDHQLYWCYHCHRLVHVSSDNLSEVACPRCLGQFIIQINMRRTRSVPEFTAFDPSPVARILEALSPLFDPPNALQNPDMDRRRNDQGTGQRIRVLRRRHQREGSEPANRWGWLLPRRRNNLFGENRDDWRPEPGILARLWAWIILGLAGAVPAGGRNPLQEGLIPPRVQPRNHFVGPGFERLIEELTQNDRSGATPAPESAIDAIPTTKVKPSHLAISSECPVCMEEFKLGTKVRELPCNHIYHSDCIVPWLRLHNSCPVCRHELPVPSQIPADSSGDSREEGRG</sequence>